<sequence length="187" mass="21177">MLKKTEKIVMHSYPGMVAIVTAKLGSERNVMAAGWHSYISYEPAIYGVAIAEERFTHRLVKGSGEFVINFLPAEMAEVIQFSGTESGSAVDKFQELNLKTLEAETVGAPVLKDAYVAYECKVMDFNRYGDHDWIVGKISMFHKDMDRFQGNGLPDWDKLHIPLYLGRSQYLIADNNSRIVTHRIENQ</sequence>
<name>A0A5R9F1N8_9BACL</name>
<evidence type="ECO:0000256" key="3">
    <source>
        <dbReference type="ARBA" id="ARBA00038054"/>
    </source>
</evidence>
<dbReference type="InterPro" id="IPR052174">
    <property type="entry name" value="Flavoredoxin"/>
</dbReference>
<organism evidence="5 6">
    <name type="scientific">Exobacillus caeni</name>
    <dbReference type="NCBI Taxonomy" id="2574798"/>
    <lineage>
        <taxon>Bacteria</taxon>
        <taxon>Bacillati</taxon>
        <taxon>Bacillota</taxon>
        <taxon>Bacilli</taxon>
        <taxon>Bacillales</taxon>
        <taxon>Guptibacillaceae</taxon>
        <taxon>Exobacillus</taxon>
    </lineage>
</organism>
<dbReference type="Gene3D" id="2.30.110.10">
    <property type="entry name" value="Electron Transport, Fmn-binding Protein, Chain A"/>
    <property type="match status" value="1"/>
</dbReference>
<accession>A0A5R9F1N8</accession>
<evidence type="ECO:0000256" key="2">
    <source>
        <dbReference type="ARBA" id="ARBA00022630"/>
    </source>
</evidence>
<comment type="similarity">
    <text evidence="3">Belongs to the flavoredoxin family.</text>
</comment>
<comment type="cofactor">
    <cofactor evidence="1">
        <name>FMN</name>
        <dbReference type="ChEBI" id="CHEBI:58210"/>
    </cofactor>
</comment>
<feature type="domain" description="Flavin reductase like" evidence="4">
    <location>
        <begin position="10"/>
        <end position="153"/>
    </location>
</feature>
<keyword evidence="6" id="KW-1185">Reference proteome</keyword>
<gene>
    <name evidence="5" type="ORF">FCL54_10095</name>
</gene>
<dbReference type="InterPro" id="IPR012349">
    <property type="entry name" value="Split_barrel_FMN-bd"/>
</dbReference>
<evidence type="ECO:0000313" key="6">
    <source>
        <dbReference type="Proteomes" id="UP000308230"/>
    </source>
</evidence>
<dbReference type="Proteomes" id="UP000308230">
    <property type="component" value="Unassembled WGS sequence"/>
</dbReference>
<dbReference type="PANTHER" id="PTHR43567">
    <property type="entry name" value="FLAVOREDOXIN-RELATED-RELATED"/>
    <property type="match status" value="1"/>
</dbReference>
<evidence type="ECO:0000256" key="1">
    <source>
        <dbReference type="ARBA" id="ARBA00001917"/>
    </source>
</evidence>
<evidence type="ECO:0000313" key="5">
    <source>
        <dbReference type="EMBL" id="TLS37487.1"/>
    </source>
</evidence>
<dbReference type="PANTHER" id="PTHR43567:SF1">
    <property type="entry name" value="FLAVOREDOXIN"/>
    <property type="match status" value="1"/>
</dbReference>
<dbReference type="SMART" id="SM00903">
    <property type="entry name" value="Flavin_Reduct"/>
    <property type="match status" value="1"/>
</dbReference>
<keyword evidence="2" id="KW-0285">Flavoprotein</keyword>
<dbReference type="OrthoDB" id="9794638at2"/>
<dbReference type="GO" id="GO:0010181">
    <property type="term" value="F:FMN binding"/>
    <property type="evidence" value="ECO:0007669"/>
    <property type="project" value="InterPro"/>
</dbReference>
<evidence type="ECO:0000259" key="4">
    <source>
        <dbReference type="SMART" id="SM00903"/>
    </source>
</evidence>
<dbReference type="RefSeq" id="WP_138125962.1">
    <property type="nucleotide sequence ID" value="NZ_SWLG01000006.1"/>
</dbReference>
<dbReference type="Pfam" id="PF01613">
    <property type="entry name" value="Flavin_Reduct"/>
    <property type="match status" value="1"/>
</dbReference>
<dbReference type="InterPro" id="IPR002563">
    <property type="entry name" value="Flavin_Rdtase-like_dom"/>
</dbReference>
<protein>
    <submittedName>
        <fullName evidence="5">Flavin reductase family protein</fullName>
    </submittedName>
</protein>
<comment type="caution">
    <text evidence="5">The sequence shown here is derived from an EMBL/GenBank/DDBJ whole genome shotgun (WGS) entry which is preliminary data.</text>
</comment>
<dbReference type="SUPFAM" id="SSF50475">
    <property type="entry name" value="FMN-binding split barrel"/>
    <property type="match status" value="1"/>
</dbReference>
<reference evidence="5 6" key="1">
    <citation type="submission" date="2019-04" db="EMBL/GenBank/DDBJ databases">
        <title>Bacillus caeni sp. nov., a bacterium isolated from mangrove sediment.</title>
        <authorList>
            <person name="Huang H."/>
            <person name="Mo K."/>
            <person name="Hu Y."/>
        </authorList>
    </citation>
    <scope>NUCLEOTIDE SEQUENCE [LARGE SCALE GENOMIC DNA]</scope>
    <source>
        <strain evidence="5 6">HB172195</strain>
    </source>
</reference>
<dbReference type="AlphaFoldDB" id="A0A5R9F1N8"/>
<proteinExistence type="inferred from homology"/>
<dbReference type="GO" id="GO:0016646">
    <property type="term" value="F:oxidoreductase activity, acting on the CH-NH group of donors, NAD or NADP as acceptor"/>
    <property type="evidence" value="ECO:0007669"/>
    <property type="project" value="UniProtKB-ARBA"/>
</dbReference>
<dbReference type="EMBL" id="SWLG01000006">
    <property type="protein sequence ID" value="TLS37487.1"/>
    <property type="molecule type" value="Genomic_DNA"/>
</dbReference>